<evidence type="ECO:0000256" key="1">
    <source>
        <dbReference type="ARBA" id="ARBA00004362"/>
    </source>
</evidence>
<sequence>MELLKELDIKTYDQYITGTKFIKLNADTKARKYSSDLPSVGVLSTIDLGQAMSRLEWLVKAVGAENPWKHADAELLDSITVAGLLKKVTFTDKVKEMIVAATRTVFGADPSQINALYFLTYCAAGGSFQQIVGATPGTAQEYKIVGGSQNVCSLLVDNYIGAENVKLSTPVTKIEQNEDTVSIYSCQHKYQCKYAILAMPPQQLLKIDFIPALPQLQIALDQDDVYRSPDQSYCYL</sequence>
<comment type="subcellular location">
    <subcellularLocation>
        <location evidence="1">Mitochondrion outer membrane</location>
        <topology evidence="1">Single-pass type IV membrane protein</topology>
        <orientation evidence="1">Cytoplasmic side</orientation>
    </subcellularLocation>
</comment>
<comment type="catalytic activity">
    <reaction evidence="4">
        <text>a secondary aliphatic amine + O2 + H2O = a primary amine + an aldehyde + H2O2</text>
        <dbReference type="Rhea" id="RHEA:26414"/>
        <dbReference type="ChEBI" id="CHEBI:15377"/>
        <dbReference type="ChEBI" id="CHEBI:15379"/>
        <dbReference type="ChEBI" id="CHEBI:16240"/>
        <dbReference type="ChEBI" id="CHEBI:17478"/>
        <dbReference type="ChEBI" id="CHEBI:58855"/>
        <dbReference type="ChEBI" id="CHEBI:65296"/>
        <dbReference type="EC" id="1.4.3.4"/>
    </reaction>
</comment>
<organism evidence="6 7">
    <name type="scientific">Bugula neritina</name>
    <name type="common">Brown bryozoan</name>
    <name type="synonym">Sertularia neritina</name>
    <dbReference type="NCBI Taxonomy" id="10212"/>
    <lineage>
        <taxon>Eukaryota</taxon>
        <taxon>Metazoa</taxon>
        <taxon>Spiralia</taxon>
        <taxon>Lophotrochozoa</taxon>
        <taxon>Bryozoa</taxon>
        <taxon>Gymnolaemata</taxon>
        <taxon>Cheilostomatida</taxon>
        <taxon>Flustrina</taxon>
        <taxon>Buguloidea</taxon>
        <taxon>Bugulidae</taxon>
        <taxon>Bugula</taxon>
    </lineage>
</organism>
<reference evidence="6" key="1">
    <citation type="submission" date="2020-06" db="EMBL/GenBank/DDBJ databases">
        <title>Draft genome of Bugula neritina, a colonial animal packing powerful symbionts and potential medicines.</title>
        <authorList>
            <person name="Rayko M."/>
        </authorList>
    </citation>
    <scope>NUCLEOTIDE SEQUENCE [LARGE SCALE GENOMIC DNA]</scope>
    <source>
        <strain evidence="6">Kwan_BN1</strain>
    </source>
</reference>
<dbReference type="Pfam" id="PF01593">
    <property type="entry name" value="Amino_oxidase"/>
    <property type="match status" value="1"/>
</dbReference>
<evidence type="ECO:0000313" key="7">
    <source>
        <dbReference type="Proteomes" id="UP000593567"/>
    </source>
</evidence>
<dbReference type="GO" id="GO:0097621">
    <property type="term" value="F:monoamine oxidase activity"/>
    <property type="evidence" value="ECO:0007669"/>
    <property type="project" value="UniProtKB-EC"/>
</dbReference>
<dbReference type="InterPro" id="IPR036188">
    <property type="entry name" value="FAD/NAD-bd_sf"/>
</dbReference>
<dbReference type="AlphaFoldDB" id="A0A7J7JYA2"/>
<dbReference type="Gene3D" id="3.90.660.10">
    <property type="match status" value="1"/>
</dbReference>
<evidence type="ECO:0000256" key="4">
    <source>
        <dbReference type="ARBA" id="ARBA00048448"/>
    </source>
</evidence>
<keyword evidence="7" id="KW-1185">Reference proteome</keyword>
<dbReference type="SUPFAM" id="SSF51905">
    <property type="entry name" value="FAD/NAD(P)-binding domain"/>
    <property type="match status" value="1"/>
</dbReference>
<evidence type="ECO:0000259" key="5">
    <source>
        <dbReference type="Pfam" id="PF01593"/>
    </source>
</evidence>
<name>A0A7J7JYA2_BUGNE</name>
<comment type="similarity">
    <text evidence="2">Belongs to the flavin monoamine oxidase family.</text>
</comment>
<evidence type="ECO:0000256" key="2">
    <source>
        <dbReference type="ARBA" id="ARBA00005995"/>
    </source>
</evidence>
<dbReference type="GO" id="GO:0005741">
    <property type="term" value="C:mitochondrial outer membrane"/>
    <property type="evidence" value="ECO:0007669"/>
    <property type="project" value="UniProtKB-SubCell"/>
</dbReference>
<dbReference type="InterPro" id="IPR050703">
    <property type="entry name" value="Flavin_MAO"/>
</dbReference>
<gene>
    <name evidence="6" type="ORF">EB796_011019</name>
</gene>
<comment type="caution">
    <text evidence="6">The sequence shown here is derived from an EMBL/GenBank/DDBJ whole genome shotgun (WGS) entry which is preliminary data.</text>
</comment>
<accession>A0A7J7JYA2</accession>
<dbReference type="PANTHER" id="PTHR43563">
    <property type="entry name" value="AMINE OXIDASE"/>
    <property type="match status" value="1"/>
</dbReference>
<dbReference type="PANTHER" id="PTHR43563:SF14">
    <property type="entry name" value="AMINE OXIDASE"/>
    <property type="match status" value="1"/>
</dbReference>
<protein>
    <recommendedName>
        <fullName evidence="3">monoamine oxidase</fullName>
        <ecNumber evidence="3">1.4.3.4</ecNumber>
    </recommendedName>
</protein>
<proteinExistence type="inferred from homology"/>
<evidence type="ECO:0000256" key="3">
    <source>
        <dbReference type="ARBA" id="ARBA00012804"/>
    </source>
</evidence>
<dbReference type="OrthoDB" id="7777654at2759"/>
<feature type="domain" description="Amine oxidase" evidence="5">
    <location>
        <begin position="3"/>
        <end position="215"/>
    </location>
</feature>
<dbReference type="Gene3D" id="3.50.50.60">
    <property type="entry name" value="FAD/NAD(P)-binding domain"/>
    <property type="match status" value="1"/>
</dbReference>
<dbReference type="EMBL" id="VXIV02001681">
    <property type="protein sequence ID" value="KAF6030671.1"/>
    <property type="molecule type" value="Genomic_DNA"/>
</dbReference>
<dbReference type="EC" id="1.4.3.4" evidence="3"/>
<dbReference type="InterPro" id="IPR002937">
    <property type="entry name" value="Amino_oxidase"/>
</dbReference>
<evidence type="ECO:0000313" key="6">
    <source>
        <dbReference type="EMBL" id="KAF6030671.1"/>
    </source>
</evidence>
<dbReference type="Proteomes" id="UP000593567">
    <property type="component" value="Unassembled WGS sequence"/>
</dbReference>
<dbReference type="Gene3D" id="1.10.405.10">
    <property type="entry name" value="Guanine Nucleotide Dissociation Inhibitor, domain 1"/>
    <property type="match status" value="1"/>
</dbReference>